<dbReference type="SUPFAM" id="SSF110296">
    <property type="entry name" value="Oligoxyloglucan reducing end-specific cellobiohydrolase"/>
    <property type="match status" value="2"/>
</dbReference>
<dbReference type="Pfam" id="PF14870">
    <property type="entry name" value="PSII_BNR"/>
    <property type="match status" value="1"/>
</dbReference>
<dbReference type="PANTHER" id="PTHR12147:SF26">
    <property type="entry name" value="PEPTIDASE M28 DOMAIN-CONTAINING PROTEIN"/>
    <property type="match status" value="1"/>
</dbReference>
<dbReference type="Gene3D" id="3.40.630.10">
    <property type="entry name" value="Zn peptidases"/>
    <property type="match status" value="1"/>
</dbReference>
<evidence type="ECO:0000259" key="1">
    <source>
        <dbReference type="Pfam" id="PF04389"/>
    </source>
</evidence>
<accession>A0A9D5KA98</accession>
<dbReference type="AlphaFoldDB" id="A0A9D5KA98"/>
<comment type="caution">
    <text evidence="3">The sequence shown here is derived from an EMBL/GenBank/DDBJ whole genome shotgun (WGS) entry which is preliminary data.</text>
</comment>
<dbReference type="GO" id="GO:0006508">
    <property type="term" value="P:proteolysis"/>
    <property type="evidence" value="ECO:0007669"/>
    <property type="project" value="InterPro"/>
</dbReference>
<dbReference type="EMBL" id="WJKJ01000278">
    <property type="protein sequence ID" value="MBD3365213.1"/>
    <property type="molecule type" value="Genomic_DNA"/>
</dbReference>
<dbReference type="InterPro" id="IPR007484">
    <property type="entry name" value="Peptidase_M28"/>
</dbReference>
<dbReference type="SUPFAM" id="SSF53187">
    <property type="entry name" value="Zn-dependent exopeptidases"/>
    <property type="match status" value="1"/>
</dbReference>
<dbReference type="InterPro" id="IPR045175">
    <property type="entry name" value="M28_fam"/>
</dbReference>
<feature type="domain" description="Photosynthesis system II assembly factor Ycf48/Hcf136-like" evidence="2">
    <location>
        <begin position="248"/>
        <end position="337"/>
    </location>
</feature>
<dbReference type="PANTHER" id="PTHR12147">
    <property type="entry name" value="METALLOPEPTIDASE M28 FAMILY MEMBER"/>
    <property type="match status" value="1"/>
</dbReference>
<evidence type="ECO:0000313" key="4">
    <source>
        <dbReference type="Proteomes" id="UP000630660"/>
    </source>
</evidence>
<feature type="domain" description="Peptidase M28" evidence="1">
    <location>
        <begin position="387"/>
        <end position="576"/>
    </location>
</feature>
<name>A0A9D5KA98_UNCW3</name>
<protein>
    <submittedName>
        <fullName evidence="3">M20/M25/M40 family metallo-hydrolase</fullName>
    </submittedName>
</protein>
<reference evidence="3" key="1">
    <citation type="submission" date="2019-11" db="EMBL/GenBank/DDBJ databases">
        <title>Microbial mats filling the niche in hypersaline microbial mats.</title>
        <authorList>
            <person name="Wong H.L."/>
            <person name="Macleod F.I."/>
            <person name="White R.A. III"/>
            <person name="Burns B.P."/>
        </authorList>
    </citation>
    <scope>NUCLEOTIDE SEQUENCE</scope>
    <source>
        <strain evidence="3">Bin_327</strain>
    </source>
</reference>
<sequence length="691" mass="76016">MKVQALLILSLLTAGSTIEYDTEIASAISRVSPDSIKHLIASLSGEIPVSIEGEPDSLPCRFAYSPGGLRAALWIKEQLVSSGIAADTFSFIPIEVYDVALFGSGRGYACGWSGGWHGYMHGLFYTENSGRSWEFVEEVEIDRIRSIALHSADSIWLVSSRGRIIRKASGSWKVTGYSGPGLYDLAWVDNLEGWSAGDSGIVIHTTDAWEGFTKNYPVDDDLRFVDFISENRGWIGSADRLWMTSDGAESWKSLEHPADVIRDIEFTDSLKGYLVGEKDGLGVVYETMDAGLSWIPLIDRLENIPKTIEITDDGELWVAGEKGLLISSADAGQTWEQRQIPSGYTVNAIDFNPDGSCVAAGIKDLFYSTDCTTWQRPDTANLGLMWNVAGYLEGTDSSMVLLTAHYDARSEEEETYTPGADDNASGVACVLEGARVLSGVELKRSLGFVLFAGEEVGLQGSRRFVSEVKYDSITAVLNADMFAYDGDSDDLAEINGNPDDPFAPTLTSIFTDVIDVYEIEGLSINTYISNPRRNSDHYFFWEEGIPALYYGEDRNDRNPFYHQTGDRFFEIDLDYTTAGIRAMVGWAASVADAETIEVITETETKEYNPKVLRVATPIVNRTCILEIQTDAKVRPVVFDAAGRKVAELPAVEASDNTLKVEFDVSGLPSGVYWIGFHTGVNYTSARFVLIK</sequence>
<dbReference type="InterPro" id="IPR015943">
    <property type="entry name" value="WD40/YVTN_repeat-like_dom_sf"/>
</dbReference>
<gene>
    <name evidence="3" type="ORF">GF359_08365</name>
</gene>
<evidence type="ECO:0000259" key="2">
    <source>
        <dbReference type="Pfam" id="PF14870"/>
    </source>
</evidence>
<dbReference type="Gene3D" id="2.130.10.10">
    <property type="entry name" value="YVTN repeat-like/Quinoprotein amine dehydrogenase"/>
    <property type="match status" value="1"/>
</dbReference>
<evidence type="ECO:0000313" key="3">
    <source>
        <dbReference type="EMBL" id="MBD3365213.1"/>
    </source>
</evidence>
<dbReference type="Pfam" id="PF04389">
    <property type="entry name" value="Peptidase_M28"/>
    <property type="match status" value="1"/>
</dbReference>
<dbReference type="GO" id="GO:0008235">
    <property type="term" value="F:metalloexopeptidase activity"/>
    <property type="evidence" value="ECO:0007669"/>
    <property type="project" value="InterPro"/>
</dbReference>
<organism evidence="3 4">
    <name type="scientific">candidate division WOR-3 bacterium</name>
    <dbReference type="NCBI Taxonomy" id="2052148"/>
    <lineage>
        <taxon>Bacteria</taxon>
        <taxon>Bacteria division WOR-3</taxon>
    </lineage>
</organism>
<dbReference type="InterPro" id="IPR028203">
    <property type="entry name" value="PSII_CF48-like_dom"/>
</dbReference>
<dbReference type="Proteomes" id="UP000630660">
    <property type="component" value="Unassembled WGS sequence"/>
</dbReference>
<proteinExistence type="predicted"/>